<dbReference type="Proteomes" id="UP000537890">
    <property type="component" value="Unassembled WGS sequence"/>
</dbReference>
<comment type="caution">
    <text evidence="10">The sequence shown here is derived from an EMBL/GenBank/DDBJ whole genome shotgun (WGS) entry which is preliminary data.</text>
</comment>
<evidence type="ECO:0000313" key="10">
    <source>
        <dbReference type="EMBL" id="NYT46748.1"/>
    </source>
</evidence>
<dbReference type="EC" id="2.4.1.25" evidence="3"/>
<accession>A0A7Z0SCN1</accession>
<dbReference type="SUPFAM" id="SSF51445">
    <property type="entry name" value="(Trans)glycosidases"/>
    <property type="match status" value="1"/>
</dbReference>
<keyword evidence="5" id="KW-0328">Glycosyltransferase</keyword>
<evidence type="ECO:0000256" key="7">
    <source>
        <dbReference type="ARBA" id="ARBA00023277"/>
    </source>
</evidence>
<proteinExistence type="inferred from homology"/>
<evidence type="ECO:0000256" key="9">
    <source>
        <dbReference type="ARBA" id="ARBA00031501"/>
    </source>
</evidence>
<gene>
    <name evidence="10" type="ORF">H0A75_02960</name>
</gene>
<dbReference type="Gene3D" id="3.20.20.80">
    <property type="entry name" value="Glycosidases"/>
    <property type="match status" value="1"/>
</dbReference>
<evidence type="ECO:0000256" key="1">
    <source>
        <dbReference type="ARBA" id="ARBA00000439"/>
    </source>
</evidence>
<dbReference type="AlphaFoldDB" id="A0A7Z0SCN1"/>
<evidence type="ECO:0000256" key="2">
    <source>
        <dbReference type="ARBA" id="ARBA00005684"/>
    </source>
</evidence>
<dbReference type="PANTHER" id="PTHR32438">
    <property type="entry name" value="4-ALPHA-GLUCANOTRANSFERASE DPE1, CHLOROPLASTIC/AMYLOPLASTIC"/>
    <property type="match status" value="1"/>
</dbReference>
<comment type="catalytic activity">
    <reaction evidence="1">
        <text>Transfers a segment of a (1-&gt;4)-alpha-D-glucan to a new position in an acceptor, which may be glucose or a (1-&gt;4)-alpha-D-glucan.</text>
        <dbReference type="EC" id="2.4.1.25"/>
    </reaction>
</comment>
<evidence type="ECO:0000256" key="4">
    <source>
        <dbReference type="ARBA" id="ARBA00020295"/>
    </source>
</evidence>
<dbReference type="InterPro" id="IPR003385">
    <property type="entry name" value="Glyco_hydro_77"/>
</dbReference>
<sequence length="110" mass="12636">MDELRMAFNLPGMKILQFAFGDTDANPYLPHNYDHNCVVYTGTHDNDTTLGWYDSLNDHDKNRVYSYLSNSQASMPYLDRYGFFPVANLAIVPMQDILGLAVRNRRIQGK</sequence>
<protein>
    <recommendedName>
        <fullName evidence="4">4-alpha-glucanotransferase</fullName>
        <ecNumber evidence="3">2.4.1.25</ecNumber>
    </recommendedName>
    <alternativeName>
        <fullName evidence="8">Amylomaltase</fullName>
    </alternativeName>
    <alternativeName>
        <fullName evidence="9">Disproportionating enzyme</fullName>
    </alternativeName>
</protein>
<keyword evidence="6 10" id="KW-0808">Transferase</keyword>
<dbReference type="InterPro" id="IPR017853">
    <property type="entry name" value="GH"/>
</dbReference>
<dbReference type="GO" id="GO:0005975">
    <property type="term" value="P:carbohydrate metabolic process"/>
    <property type="evidence" value="ECO:0007669"/>
    <property type="project" value="InterPro"/>
</dbReference>
<name>A0A7Z0SCN1_9GAMM</name>
<reference evidence="10 11" key="1">
    <citation type="submission" date="2020-05" db="EMBL/GenBank/DDBJ databases">
        <title>Horizontal transmission and recombination maintain forever young bacterial symbiont genomes.</title>
        <authorList>
            <person name="Russell S.L."/>
            <person name="Pepper-Tunick E."/>
            <person name="Svedberg J."/>
            <person name="Byrne A."/>
            <person name="Ruelas Castillo J."/>
            <person name="Vollmers C."/>
            <person name="Beinart R.A."/>
            <person name="Corbett-Detig R."/>
        </authorList>
    </citation>
    <scope>NUCLEOTIDE SEQUENCE [LARGE SCALE GENOMIC DNA]</scope>
    <source>
        <strain evidence="10">4727-3</strain>
    </source>
</reference>
<evidence type="ECO:0000256" key="5">
    <source>
        <dbReference type="ARBA" id="ARBA00022676"/>
    </source>
</evidence>
<evidence type="ECO:0000313" key="11">
    <source>
        <dbReference type="Proteomes" id="UP000537890"/>
    </source>
</evidence>
<keyword evidence="7" id="KW-0119">Carbohydrate metabolism</keyword>
<evidence type="ECO:0000256" key="8">
    <source>
        <dbReference type="ARBA" id="ARBA00031423"/>
    </source>
</evidence>
<evidence type="ECO:0000256" key="6">
    <source>
        <dbReference type="ARBA" id="ARBA00022679"/>
    </source>
</evidence>
<comment type="similarity">
    <text evidence="2">Belongs to the disproportionating enzyme family.</text>
</comment>
<dbReference type="Pfam" id="PF02446">
    <property type="entry name" value="Glyco_hydro_77"/>
    <property type="match status" value="1"/>
</dbReference>
<dbReference type="PANTHER" id="PTHR32438:SF5">
    <property type="entry name" value="4-ALPHA-GLUCANOTRANSFERASE DPE1, CHLOROPLASTIC_AMYLOPLASTIC"/>
    <property type="match status" value="1"/>
</dbReference>
<dbReference type="EMBL" id="JACCHS010000036">
    <property type="protein sequence ID" value="NYT46748.1"/>
    <property type="molecule type" value="Genomic_DNA"/>
</dbReference>
<dbReference type="GO" id="GO:0004134">
    <property type="term" value="F:4-alpha-glucanotransferase activity"/>
    <property type="evidence" value="ECO:0007669"/>
    <property type="project" value="UniProtKB-EC"/>
</dbReference>
<evidence type="ECO:0000256" key="3">
    <source>
        <dbReference type="ARBA" id="ARBA00012560"/>
    </source>
</evidence>
<organism evidence="10 11">
    <name type="scientific">Candidatus Methanofishera endochildressiae</name>
    <dbReference type="NCBI Taxonomy" id="2738884"/>
    <lineage>
        <taxon>Bacteria</taxon>
        <taxon>Pseudomonadati</taxon>
        <taxon>Pseudomonadota</taxon>
        <taxon>Gammaproteobacteria</taxon>
        <taxon>Candidatus Methanofishera</taxon>
    </lineage>
</organism>